<gene>
    <name evidence="12" type="ORF">Lalb_Chr09g0322921</name>
</gene>
<reference evidence="13" key="1">
    <citation type="journal article" date="2020" name="Nat. Commun.">
        <title>Genome sequence of the cluster root forming white lupin.</title>
        <authorList>
            <person name="Hufnagel B."/>
            <person name="Marques A."/>
            <person name="Soriano A."/>
            <person name="Marques L."/>
            <person name="Divol F."/>
            <person name="Doumas P."/>
            <person name="Sallet E."/>
            <person name="Mancinotti D."/>
            <person name="Carrere S."/>
            <person name="Marande W."/>
            <person name="Arribat S."/>
            <person name="Keller J."/>
            <person name="Huneau C."/>
            <person name="Blein T."/>
            <person name="Aime D."/>
            <person name="Laguerre M."/>
            <person name="Taylor J."/>
            <person name="Schubert V."/>
            <person name="Nelson M."/>
            <person name="Geu-Flores F."/>
            <person name="Crespi M."/>
            <person name="Gallardo-Guerrero K."/>
            <person name="Delaux P.-M."/>
            <person name="Salse J."/>
            <person name="Berges H."/>
            <person name="Guyot R."/>
            <person name="Gouzy J."/>
            <person name="Peret B."/>
        </authorList>
    </citation>
    <scope>NUCLEOTIDE SEQUENCE [LARGE SCALE GENOMIC DNA]</scope>
    <source>
        <strain evidence="13">cv. Amiga</strain>
    </source>
</reference>
<evidence type="ECO:0000256" key="3">
    <source>
        <dbReference type="ARBA" id="ARBA00022833"/>
    </source>
</evidence>
<evidence type="ECO:0000259" key="11">
    <source>
        <dbReference type="PROSITE" id="PS50884"/>
    </source>
</evidence>
<dbReference type="EMBL" id="WOCE01000009">
    <property type="protein sequence ID" value="KAE9606753.1"/>
    <property type="molecule type" value="Genomic_DNA"/>
</dbReference>
<dbReference type="PROSITE" id="PS01361">
    <property type="entry name" value="ZF_DOF_1"/>
    <property type="match status" value="1"/>
</dbReference>
<evidence type="ECO:0000256" key="5">
    <source>
        <dbReference type="ARBA" id="ARBA00023125"/>
    </source>
</evidence>
<dbReference type="PANTHER" id="PTHR31992:SF203">
    <property type="entry name" value="DOF ZINC FINGER PROTEIN"/>
    <property type="match status" value="1"/>
</dbReference>
<keyword evidence="5 8" id="KW-0238">DNA-binding</keyword>
<accession>A0A6A4PZB9</accession>
<evidence type="ECO:0000256" key="1">
    <source>
        <dbReference type="ARBA" id="ARBA00022723"/>
    </source>
</evidence>
<feature type="domain" description="Dof-type" evidence="11">
    <location>
        <begin position="28"/>
        <end position="82"/>
    </location>
</feature>
<feature type="compositionally biased region" description="Basic and acidic residues" evidence="10">
    <location>
        <begin position="7"/>
        <end position="19"/>
    </location>
</feature>
<evidence type="ECO:0000256" key="8">
    <source>
        <dbReference type="PROSITE-ProRule" id="PRU00071"/>
    </source>
</evidence>
<sequence length="207" mass="22289">MPSSEFAEIHRPMKPHNTETHQPGQESLPCPRCDSINTKFCYYNNYNLSQPRHFCKACRRYWTHGGTLRDIPVGGGTRKNAKRSRTLSSNTTVTSSVRDHTALVPFPATTQGSTIQANHVSVCGPGGFTSLLTNELGHEDVGFDMGRVGWAFTEIVDGTNNGGGVAVAASGVGNMWQFESGVDSGFIGGECFSWPGLAISTLGYGLK</sequence>
<feature type="region of interest" description="Disordered" evidence="10">
    <location>
        <begin position="1"/>
        <end position="28"/>
    </location>
</feature>
<comment type="function">
    <text evidence="9">Transcription factor that binds specifically to a 5'-AA[AG]G-3' consensus core sequence.</text>
</comment>
<comment type="subcellular location">
    <subcellularLocation>
        <location evidence="8 9">Nucleus</location>
    </subcellularLocation>
</comment>
<keyword evidence="6 9" id="KW-0804">Transcription</keyword>
<dbReference type="InterPro" id="IPR003851">
    <property type="entry name" value="Znf_Dof"/>
</dbReference>
<evidence type="ECO:0000313" key="13">
    <source>
        <dbReference type="Proteomes" id="UP000447434"/>
    </source>
</evidence>
<dbReference type="PANTHER" id="PTHR31992">
    <property type="entry name" value="DOF ZINC FINGER PROTEIN DOF1.4-RELATED"/>
    <property type="match status" value="1"/>
</dbReference>
<dbReference type="InterPro" id="IPR045174">
    <property type="entry name" value="Dof"/>
</dbReference>
<evidence type="ECO:0000256" key="10">
    <source>
        <dbReference type="SAM" id="MobiDB-lite"/>
    </source>
</evidence>
<evidence type="ECO:0000256" key="2">
    <source>
        <dbReference type="ARBA" id="ARBA00022771"/>
    </source>
</evidence>
<evidence type="ECO:0000256" key="9">
    <source>
        <dbReference type="RuleBase" id="RU369094"/>
    </source>
</evidence>
<evidence type="ECO:0000256" key="4">
    <source>
        <dbReference type="ARBA" id="ARBA00023015"/>
    </source>
</evidence>
<evidence type="ECO:0000256" key="6">
    <source>
        <dbReference type="ARBA" id="ARBA00023163"/>
    </source>
</evidence>
<dbReference type="OrthoDB" id="1927254at2759"/>
<evidence type="ECO:0000256" key="7">
    <source>
        <dbReference type="ARBA" id="ARBA00023242"/>
    </source>
</evidence>
<evidence type="ECO:0000313" key="12">
    <source>
        <dbReference type="EMBL" id="KAE9606753.1"/>
    </source>
</evidence>
<dbReference type="PROSITE" id="PS50884">
    <property type="entry name" value="ZF_DOF_2"/>
    <property type="match status" value="1"/>
</dbReference>
<feature type="region of interest" description="Disordered" evidence="10">
    <location>
        <begin position="73"/>
        <end position="94"/>
    </location>
</feature>
<dbReference type="GO" id="GO:0005634">
    <property type="term" value="C:nucleus"/>
    <property type="evidence" value="ECO:0007669"/>
    <property type="project" value="UniProtKB-SubCell"/>
</dbReference>
<dbReference type="Pfam" id="PF02701">
    <property type="entry name" value="Zn_ribbon_Dof"/>
    <property type="match status" value="1"/>
</dbReference>
<keyword evidence="2 8" id="KW-0863">Zinc-finger</keyword>
<proteinExistence type="predicted"/>
<keyword evidence="4 9" id="KW-0805">Transcription regulation</keyword>
<protein>
    <recommendedName>
        <fullName evidence="9">Dof zinc finger protein</fullName>
    </recommendedName>
</protein>
<dbReference type="Proteomes" id="UP000447434">
    <property type="component" value="Chromosome 9"/>
</dbReference>
<keyword evidence="3 9" id="KW-0862">Zinc</keyword>
<organism evidence="12 13">
    <name type="scientific">Lupinus albus</name>
    <name type="common">White lupine</name>
    <name type="synonym">Lupinus termis</name>
    <dbReference type="NCBI Taxonomy" id="3870"/>
    <lineage>
        <taxon>Eukaryota</taxon>
        <taxon>Viridiplantae</taxon>
        <taxon>Streptophyta</taxon>
        <taxon>Embryophyta</taxon>
        <taxon>Tracheophyta</taxon>
        <taxon>Spermatophyta</taxon>
        <taxon>Magnoliopsida</taxon>
        <taxon>eudicotyledons</taxon>
        <taxon>Gunneridae</taxon>
        <taxon>Pentapetalae</taxon>
        <taxon>rosids</taxon>
        <taxon>fabids</taxon>
        <taxon>Fabales</taxon>
        <taxon>Fabaceae</taxon>
        <taxon>Papilionoideae</taxon>
        <taxon>50 kb inversion clade</taxon>
        <taxon>genistoids sensu lato</taxon>
        <taxon>core genistoids</taxon>
        <taxon>Genisteae</taxon>
        <taxon>Lupinus</taxon>
    </lineage>
</organism>
<keyword evidence="7 8" id="KW-0539">Nucleus</keyword>
<keyword evidence="1 9" id="KW-0479">Metal-binding</keyword>
<dbReference type="GO" id="GO:0008270">
    <property type="term" value="F:zinc ion binding"/>
    <property type="evidence" value="ECO:0007669"/>
    <property type="project" value="UniProtKB-KW"/>
</dbReference>
<name>A0A6A4PZB9_LUPAL</name>
<keyword evidence="13" id="KW-1185">Reference proteome</keyword>
<dbReference type="GO" id="GO:0003677">
    <property type="term" value="F:DNA binding"/>
    <property type="evidence" value="ECO:0007669"/>
    <property type="project" value="UniProtKB-UniRule"/>
</dbReference>
<dbReference type="GO" id="GO:0003700">
    <property type="term" value="F:DNA-binding transcription factor activity"/>
    <property type="evidence" value="ECO:0007669"/>
    <property type="project" value="UniProtKB-UniRule"/>
</dbReference>
<comment type="caution">
    <text evidence="12">The sequence shown here is derived from an EMBL/GenBank/DDBJ whole genome shotgun (WGS) entry which is preliminary data.</text>
</comment>
<dbReference type="AlphaFoldDB" id="A0A6A4PZB9"/>